<dbReference type="NCBIfam" id="TIGR03510">
    <property type="entry name" value="XapX"/>
    <property type="match status" value="1"/>
</dbReference>
<gene>
    <name evidence="2" type="ORF">CaldiYA01_07590</name>
</gene>
<feature type="transmembrane region" description="Helical" evidence="1">
    <location>
        <begin position="31"/>
        <end position="51"/>
    </location>
</feature>
<dbReference type="Proteomes" id="UP000663623">
    <property type="component" value="Chromosome"/>
</dbReference>
<dbReference type="InterPro" id="IPR020017">
    <property type="entry name" value="XapX_domain"/>
</dbReference>
<dbReference type="EMBL" id="AP024480">
    <property type="protein sequence ID" value="BCS80799.1"/>
    <property type="molecule type" value="Genomic_DNA"/>
</dbReference>
<name>A0ABN6E898_9FIRM</name>
<sequence length="56" mass="5995">MKSILLSFITGFVVGAIFRILKLPIPAPNALAGVMGIFGIFLGSVFANQILKFLTK</sequence>
<keyword evidence="1" id="KW-0472">Membrane</keyword>
<keyword evidence="1" id="KW-0812">Transmembrane</keyword>
<keyword evidence="1" id="KW-1133">Transmembrane helix</keyword>
<protein>
    <submittedName>
        <fullName evidence="2">XapX domain protein</fullName>
    </submittedName>
</protein>
<keyword evidence="3" id="KW-1185">Reference proteome</keyword>
<evidence type="ECO:0000313" key="2">
    <source>
        <dbReference type="EMBL" id="BCS80799.1"/>
    </source>
</evidence>
<evidence type="ECO:0000256" key="1">
    <source>
        <dbReference type="SAM" id="Phobius"/>
    </source>
</evidence>
<reference evidence="2 3" key="1">
    <citation type="submission" date="2021-02" db="EMBL/GenBank/DDBJ databases">
        <title>Nitrogen-fixing ability and nitrogen fixation related genes of thermophilic fermentative bacteria in the genus Caldicellulosiruptor.</title>
        <authorList>
            <person name="Chen Y."/>
            <person name="Nishihara A."/>
            <person name="Haruta S."/>
        </authorList>
    </citation>
    <scope>NUCLEOTIDE SEQUENCE [LARGE SCALE GENOMIC DNA]</scope>
    <source>
        <strain evidence="2 3">YA01</strain>
    </source>
</reference>
<organism evidence="2 3">
    <name type="scientific">Caldicellulosiruptor diazotrophicus</name>
    <dbReference type="NCBI Taxonomy" id="2806205"/>
    <lineage>
        <taxon>Bacteria</taxon>
        <taxon>Bacillati</taxon>
        <taxon>Bacillota</taxon>
        <taxon>Bacillota incertae sedis</taxon>
        <taxon>Caldicellulosiruptorales</taxon>
        <taxon>Caldicellulosiruptoraceae</taxon>
        <taxon>Caldicellulosiruptor</taxon>
    </lineage>
</organism>
<dbReference type="RefSeq" id="WP_207181503.1">
    <property type="nucleotide sequence ID" value="NZ_AP024480.1"/>
</dbReference>
<evidence type="ECO:0000313" key="3">
    <source>
        <dbReference type="Proteomes" id="UP000663623"/>
    </source>
</evidence>
<proteinExistence type="predicted"/>
<accession>A0ABN6E898</accession>